<keyword evidence="5" id="KW-0560">Oxidoreductase</keyword>
<evidence type="ECO:0000256" key="2">
    <source>
        <dbReference type="ARBA" id="ARBA00008000"/>
    </source>
</evidence>
<keyword evidence="8" id="KW-1185">Reference proteome</keyword>
<organism evidence="7 8">
    <name type="scientific">Candidatus Thermokryptus mobilis</name>
    <dbReference type="NCBI Taxonomy" id="1643428"/>
    <lineage>
        <taxon>Bacteria</taxon>
        <taxon>Pseudomonadati</taxon>
        <taxon>Candidatus Kryptoniota</taxon>
        <taxon>Candidatus Thermokryptus</taxon>
    </lineage>
</organism>
<comment type="similarity">
    <text evidence="2">Belongs to the FAD-binding oxidoreductase/transferase type 4 family.</text>
</comment>
<dbReference type="Pfam" id="PF02913">
    <property type="entry name" value="FAD-oxidase_C"/>
    <property type="match status" value="1"/>
</dbReference>
<dbReference type="STRING" id="1643428.GCA_001442855_00589"/>
<dbReference type="InterPro" id="IPR016164">
    <property type="entry name" value="FAD-linked_Oxase-like_C"/>
</dbReference>
<feature type="domain" description="FAD-binding PCMH-type" evidence="6">
    <location>
        <begin position="36"/>
        <end position="215"/>
    </location>
</feature>
<dbReference type="Pfam" id="PF01565">
    <property type="entry name" value="FAD_binding_4"/>
    <property type="match status" value="1"/>
</dbReference>
<dbReference type="AlphaFoldDB" id="A0A0S4MV17"/>
<gene>
    <name evidence="7" type="ORF">JGI1_00604</name>
</gene>
<evidence type="ECO:0000256" key="5">
    <source>
        <dbReference type="ARBA" id="ARBA00023002"/>
    </source>
</evidence>
<keyword evidence="3" id="KW-0285">Flavoprotein</keyword>
<name>A0A0S4MV17_9BACT</name>
<dbReference type="PANTHER" id="PTHR42934">
    <property type="entry name" value="GLYCOLATE OXIDASE SUBUNIT GLCD"/>
    <property type="match status" value="1"/>
</dbReference>
<dbReference type="FunFam" id="1.10.45.10:FF:000001">
    <property type="entry name" value="D-lactate dehydrogenase mitochondrial"/>
    <property type="match status" value="1"/>
</dbReference>
<proteinExistence type="inferred from homology"/>
<reference evidence="8" key="1">
    <citation type="submission" date="2015-11" db="EMBL/GenBank/DDBJ databases">
        <authorList>
            <person name="Varghese N."/>
        </authorList>
    </citation>
    <scope>NUCLEOTIDE SEQUENCE [LARGE SCALE GENOMIC DNA]</scope>
</reference>
<sequence>MDAKVIHRLEEIVGRKDVLTSIENRIAYSYDATPTFSSLPDAVVIPSNVEQVSEILKLANEEGFAVIPRGSGTGLSGGVVPVPNSIVLLMNRWRKIIEIDTENLTALVEPGVITAQLHQEVEKLGLFYPPDPGSMTISTIGGNVAENAGGLRGLKYGVTKNYVLGIEAVLPTGEIINVGGKNVKDVAGYNLKDVLIGSEGTLAIFTKILLKLIPKPQASKTMLAFFNSIKDAGKAVSSIIANHITPATLEFLDNTTIKCVEDYAHLGLPTEAGALLLIEVDGHPAQVQEEAEKIEKICKVNRSTDFKVAMTEGEALKLKTARRSAFAALARIKPTTILEDATVPRSCVPEMVEKIQEIAKKYGIIIGNFGHAGDGNLHPTALTDERDKDEMKRVEMAFDEIFDFAIKLGGTITGEHGIGLAKKKFLPKQFNSATIDFMRKIKEVLDPKGVLNPGKIFDFKPRCEGRLPNSREEIEKFGGLWI</sequence>
<dbReference type="EMBL" id="FAOO01000003">
    <property type="protein sequence ID" value="CUU02855.1"/>
    <property type="molecule type" value="Genomic_DNA"/>
</dbReference>
<evidence type="ECO:0000256" key="3">
    <source>
        <dbReference type="ARBA" id="ARBA00022630"/>
    </source>
</evidence>
<dbReference type="InterPro" id="IPR016166">
    <property type="entry name" value="FAD-bd_PCMH"/>
</dbReference>
<dbReference type="SUPFAM" id="SSF56176">
    <property type="entry name" value="FAD-binding/transporter-associated domain-like"/>
    <property type="match status" value="1"/>
</dbReference>
<evidence type="ECO:0000313" key="7">
    <source>
        <dbReference type="EMBL" id="CUU02855.1"/>
    </source>
</evidence>
<evidence type="ECO:0000313" key="8">
    <source>
        <dbReference type="Proteomes" id="UP000320623"/>
    </source>
</evidence>
<dbReference type="OrthoDB" id="9767256at2"/>
<dbReference type="Gene3D" id="1.10.45.10">
    <property type="entry name" value="Vanillyl-alcohol Oxidase, Chain A, domain 4"/>
    <property type="match status" value="1"/>
</dbReference>
<comment type="cofactor">
    <cofactor evidence="1">
        <name>FAD</name>
        <dbReference type="ChEBI" id="CHEBI:57692"/>
    </cofactor>
</comment>
<accession>A0A0S4MV17</accession>
<dbReference type="GO" id="GO:0071949">
    <property type="term" value="F:FAD binding"/>
    <property type="evidence" value="ECO:0007669"/>
    <property type="project" value="InterPro"/>
</dbReference>
<keyword evidence="4" id="KW-0274">FAD</keyword>
<dbReference type="Gene3D" id="3.30.70.2740">
    <property type="match status" value="1"/>
</dbReference>
<evidence type="ECO:0000259" key="6">
    <source>
        <dbReference type="PROSITE" id="PS51387"/>
    </source>
</evidence>
<dbReference type="PROSITE" id="PS51387">
    <property type="entry name" value="FAD_PCMH"/>
    <property type="match status" value="1"/>
</dbReference>
<dbReference type="Gene3D" id="3.30.465.10">
    <property type="match status" value="1"/>
</dbReference>
<dbReference type="InterPro" id="IPR004113">
    <property type="entry name" value="FAD-bd_oxidored_4_C"/>
</dbReference>
<dbReference type="FunFam" id="3.30.70.2740:FF:000001">
    <property type="entry name" value="D-lactate dehydrogenase mitochondrial"/>
    <property type="match status" value="1"/>
</dbReference>
<dbReference type="RefSeq" id="WP_140944395.1">
    <property type="nucleotide sequence ID" value="NZ_FAOO01000003.1"/>
</dbReference>
<dbReference type="InterPro" id="IPR051914">
    <property type="entry name" value="FAD-linked_OxidoTrans_Type4"/>
</dbReference>
<dbReference type="GO" id="GO:0016491">
    <property type="term" value="F:oxidoreductase activity"/>
    <property type="evidence" value="ECO:0007669"/>
    <property type="project" value="UniProtKB-KW"/>
</dbReference>
<dbReference type="InterPro" id="IPR006094">
    <property type="entry name" value="Oxid_FAD_bind_N"/>
</dbReference>
<dbReference type="InterPro" id="IPR016171">
    <property type="entry name" value="Vanillyl_alc_oxidase_C-sub2"/>
</dbReference>
<protein>
    <submittedName>
        <fullName evidence="7">Glycolate oxidase</fullName>
    </submittedName>
</protein>
<dbReference type="Proteomes" id="UP000320623">
    <property type="component" value="Unassembled WGS sequence"/>
</dbReference>
<evidence type="ECO:0000256" key="4">
    <source>
        <dbReference type="ARBA" id="ARBA00022827"/>
    </source>
</evidence>
<dbReference type="PANTHER" id="PTHR42934:SF2">
    <property type="entry name" value="GLYCOLATE OXIDASE SUBUNIT GLCD"/>
    <property type="match status" value="1"/>
</dbReference>
<dbReference type="InterPro" id="IPR036318">
    <property type="entry name" value="FAD-bd_PCMH-like_sf"/>
</dbReference>
<dbReference type="InterPro" id="IPR016169">
    <property type="entry name" value="FAD-bd_PCMH_sub2"/>
</dbReference>
<evidence type="ECO:0000256" key="1">
    <source>
        <dbReference type="ARBA" id="ARBA00001974"/>
    </source>
</evidence>
<dbReference type="SUPFAM" id="SSF55103">
    <property type="entry name" value="FAD-linked oxidases, C-terminal domain"/>
    <property type="match status" value="1"/>
</dbReference>